<evidence type="ECO:0000313" key="3">
    <source>
        <dbReference type="Proteomes" id="UP000694843"/>
    </source>
</evidence>
<evidence type="ECO:0000259" key="2">
    <source>
        <dbReference type="PROSITE" id="PS50127"/>
    </source>
</evidence>
<feature type="region of interest" description="Disordered" evidence="1">
    <location>
        <begin position="176"/>
        <end position="246"/>
    </location>
</feature>
<proteinExistence type="predicted"/>
<dbReference type="Gene3D" id="3.10.110.10">
    <property type="entry name" value="Ubiquitin Conjugating Enzyme"/>
    <property type="match status" value="1"/>
</dbReference>
<dbReference type="InterPro" id="IPR016135">
    <property type="entry name" value="UBQ-conjugating_enzyme/RWD"/>
</dbReference>
<accession>A0A8B7PD97</accession>
<organism evidence="3 4">
    <name type="scientific">Hyalella azteca</name>
    <name type="common">Amphipod</name>
    <dbReference type="NCBI Taxonomy" id="294128"/>
    <lineage>
        <taxon>Eukaryota</taxon>
        <taxon>Metazoa</taxon>
        <taxon>Ecdysozoa</taxon>
        <taxon>Arthropoda</taxon>
        <taxon>Crustacea</taxon>
        <taxon>Multicrustacea</taxon>
        <taxon>Malacostraca</taxon>
        <taxon>Eumalacostraca</taxon>
        <taxon>Peracarida</taxon>
        <taxon>Amphipoda</taxon>
        <taxon>Senticaudata</taxon>
        <taxon>Talitrida</taxon>
        <taxon>Talitroidea</taxon>
        <taxon>Hyalellidae</taxon>
        <taxon>Hyalella</taxon>
    </lineage>
</organism>
<dbReference type="RefSeq" id="XP_018024119.1">
    <property type="nucleotide sequence ID" value="XM_018168630.2"/>
</dbReference>
<name>A0A8B7PD97_HYAAZ</name>
<dbReference type="SMART" id="SM00212">
    <property type="entry name" value="UBCc"/>
    <property type="match status" value="1"/>
</dbReference>
<sequence length="408" mass="44553">MELGYNTRCPAVKRLLREAQELHKPTEEYFAQPLEDNLFEWHFTLRGPVNTEFEEGIYHGRIILPSEYPMKPPDIIFITQNGRFETNKKICLSISGYHPESWRPSWSIRTALLAIIGYMPSSGLGTIAGLQYSPAERRILAKKSWSQDCEVCGQISTVLLPRTSLNAQQISQEAQQISREMTVTEKPLASSADSEVQRTQEECQPVQDSADTNGKPVSESSSTSAASISPVTSNAEPTTTDAFTFPSPEAATKAVFLETAKETVINDCVTTPPDSTLTVPNSCASSTDSVSNVSSNHITSSPESSFNSPSLLNQRCNASARVSSEENSVSGAGVVPPSTVRLPRPSQPPPPVASEALINRTVSCLLVLCIALLTALVMRRVLIATSTAHENDELFVFDVDHEEFYPNT</sequence>
<protein>
    <submittedName>
        <fullName evidence="4">Ubiquitin-conjugating enzyme E2 J1</fullName>
    </submittedName>
</protein>
<dbReference type="Proteomes" id="UP000694843">
    <property type="component" value="Unplaced"/>
</dbReference>
<dbReference type="OrthoDB" id="1158011at2759"/>
<dbReference type="InterPro" id="IPR000608">
    <property type="entry name" value="UBC"/>
</dbReference>
<dbReference type="InterPro" id="IPR050113">
    <property type="entry name" value="Ub_conjugating_enzyme"/>
</dbReference>
<evidence type="ECO:0000313" key="4">
    <source>
        <dbReference type="RefSeq" id="XP_018024119.1"/>
    </source>
</evidence>
<feature type="compositionally biased region" description="Low complexity" evidence="1">
    <location>
        <begin position="281"/>
        <end position="310"/>
    </location>
</feature>
<feature type="compositionally biased region" description="Low complexity" evidence="1">
    <location>
        <begin position="216"/>
        <end position="233"/>
    </location>
</feature>
<dbReference type="PANTHER" id="PTHR24067">
    <property type="entry name" value="UBIQUITIN-CONJUGATING ENZYME E2"/>
    <property type="match status" value="1"/>
</dbReference>
<dbReference type="SUPFAM" id="SSF54495">
    <property type="entry name" value="UBC-like"/>
    <property type="match status" value="1"/>
</dbReference>
<dbReference type="FunFam" id="3.10.110.10:FF:000086">
    <property type="entry name" value="Ubiquitin-conjugating enzyme E2 J1"/>
    <property type="match status" value="1"/>
</dbReference>
<evidence type="ECO:0000256" key="1">
    <source>
        <dbReference type="SAM" id="MobiDB-lite"/>
    </source>
</evidence>
<reference evidence="4" key="1">
    <citation type="submission" date="2025-08" db="UniProtKB">
        <authorList>
            <consortium name="RefSeq"/>
        </authorList>
    </citation>
    <scope>IDENTIFICATION</scope>
    <source>
        <tissue evidence="4">Whole organism</tissue>
    </source>
</reference>
<feature type="compositionally biased region" description="Polar residues" evidence="1">
    <location>
        <begin position="271"/>
        <end position="280"/>
    </location>
</feature>
<keyword evidence="3" id="KW-1185">Reference proteome</keyword>
<dbReference type="KEGG" id="hazt:108679888"/>
<feature type="domain" description="UBC core" evidence="2">
    <location>
        <begin position="10"/>
        <end position="160"/>
    </location>
</feature>
<feature type="region of interest" description="Disordered" evidence="1">
    <location>
        <begin position="327"/>
        <end position="349"/>
    </location>
</feature>
<dbReference type="PROSITE" id="PS50127">
    <property type="entry name" value="UBC_2"/>
    <property type="match status" value="1"/>
</dbReference>
<dbReference type="CDD" id="cd23799">
    <property type="entry name" value="UBCc_UBE2J"/>
    <property type="match status" value="1"/>
</dbReference>
<dbReference type="GeneID" id="108679888"/>
<dbReference type="Pfam" id="PF00179">
    <property type="entry name" value="UQ_con"/>
    <property type="match status" value="1"/>
</dbReference>
<gene>
    <name evidence="4" type="primary">LOC108679888</name>
</gene>
<feature type="region of interest" description="Disordered" evidence="1">
    <location>
        <begin position="271"/>
        <end position="310"/>
    </location>
</feature>
<dbReference type="AlphaFoldDB" id="A0A8B7PD97"/>